<accession>A0A0M4T232</accession>
<sequence length="126" mass="14542">MARYMFCYNDDYDYRPMQPSSADIILRQQLEHSISKYFYEACDRTIQSLLSHCRWYVTSDASAMTLVIECPDPVTNWRVLQQIVAMGTLLQSIVSSAKIRVCPPESQGIPFEMRVDEIAVYRDMAG</sequence>
<dbReference type="EMBL" id="CP012036">
    <property type="protein sequence ID" value="ALF53408.1"/>
    <property type="molecule type" value="Genomic_DNA"/>
</dbReference>
<evidence type="ECO:0000313" key="1">
    <source>
        <dbReference type="EMBL" id="ALF53408.1"/>
    </source>
</evidence>
<reference evidence="1 2" key="2">
    <citation type="journal article" date="2016" name="Genome Announc.">
        <title>Draft Genome Sequence of the N2-Fixing Cyanobacterium Nostoc piscinale CENA21, Isolated from the Brazilian Amazon Floodplain.</title>
        <authorList>
            <person name="Leao T."/>
            <person name="Guimaraes P.I."/>
            <person name="de Melo A.G."/>
            <person name="Ramos R.T."/>
            <person name="Leao P.N."/>
            <person name="Silva A."/>
            <person name="Fiore M.F."/>
            <person name="Schneider M.P."/>
        </authorList>
    </citation>
    <scope>NUCLEOTIDE SEQUENCE [LARGE SCALE GENOMIC DNA]</scope>
    <source>
        <strain evidence="1 2">CENA21</strain>
    </source>
</reference>
<dbReference type="Proteomes" id="UP000062645">
    <property type="component" value="Chromosome"/>
</dbReference>
<protein>
    <submittedName>
        <fullName evidence="1">Uncharacterized protein</fullName>
    </submittedName>
</protein>
<name>A0A0M4T232_9NOSO</name>
<evidence type="ECO:0000313" key="2">
    <source>
        <dbReference type="Proteomes" id="UP000062645"/>
    </source>
</evidence>
<dbReference type="RefSeq" id="WP_062292510.1">
    <property type="nucleotide sequence ID" value="NZ_CP012036.1"/>
</dbReference>
<dbReference type="AlphaFoldDB" id="A0A0M4T232"/>
<proteinExistence type="predicted"/>
<gene>
    <name evidence="1" type="ORF">ACX27_12045</name>
</gene>
<organism evidence="1 2">
    <name type="scientific">Nostoc piscinale CENA21</name>
    <dbReference type="NCBI Taxonomy" id="224013"/>
    <lineage>
        <taxon>Bacteria</taxon>
        <taxon>Bacillati</taxon>
        <taxon>Cyanobacteriota</taxon>
        <taxon>Cyanophyceae</taxon>
        <taxon>Nostocales</taxon>
        <taxon>Nostocaceae</taxon>
        <taxon>Nostoc</taxon>
    </lineage>
</organism>
<reference evidence="2" key="1">
    <citation type="submission" date="2015-07" db="EMBL/GenBank/DDBJ databases">
        <title>Genome Of Nitrogen-Fixing Cyanobacterium Nostoc piscinale CENA21 From Solimoes/Amazon River Floodplain Sediments And Comparative Genomics To Uncover Biosynthetic Natural Products Potential.</title>
        <authorList>
            <person name="Leao T.F."/>
            <person name="Leao P.N."/>
            <person name="Guimaraes P.I."/>
            <person name="de Melo A.G.C."/>
            <person name="Ramos R.T.J."/>
            <person name="Silva A."/>
            <person name="Fiore M.F."/>
            <person name="Schneider M.P.C."/>
        </authorList>
    </citation>
    <scope>NUCLEOTIDE SEQUENCE [LARGE SCALE GENOMIC DNA]</scope>
    <source>
        <strain evidence="2">CENA21</strain>
    </source>
</reference>
<dbReference type="PATRIC" id="fig|224013.5.peg.2919"/>
<dbReference type="STRING" id="224013.ACX27_12045"/>
<keyword evidence="2" id="KW-1185">Reference proteome</keyword>
<dbReference type="KEGG" id="npz:ACX27_12045"/>
<dbReference type="OrthoDB" id="531116at2"/>